<evidence type="ECO:0000313" key="1">
    <source>
        <dbReference type="EMBL" id="CAK0802312.1"/>
    </source>
</evidence>
<keyword evidence="2" id="KW-1185">Reference proteome</keyword>
<dbReference type="Proteomes" id="UP001189429">
    <property type="component" value="Unassembled WGS sequence"/>
</dbReference>
<dbReference type="EMBL" id="CAUYUJ010002777">
    <property type="protein sequence ID" value="CAK0802312.1"/>
    <property type="molecule type" value="Genomic_DNA"/>
</dbReference>
<organism evidence="1 2">
    <name type="scientific">Prorocentrum cordatum</name>
    <dbReference type="NCBI Taxonomy" id="2364126"/>
    <lineage>
        <taxon>Eukaryota</taxon>
        <taxon>Sar</taxon>
        <taxon>Alveolata</taxon>
        <taxon>Dinophyceae</taxon>
        <taxon>Prorocentrales</taxon>
        <taxon>Prorocentraceae</taxon>
        <taxon>Prorocentrum</taxon>
    </lineage>
</organism>
<feature type="non-terminal residue" evidence="1">
    <location>
        <position position="116"/>
    </location>
</feature>
<accession>A0ABN9Q912</accession>
<sequence>MRLEPDTAFIDTAGWTENTARRARSRIMSQGVLPTERAAEPPMLIVGEMDFSFSLAVAALRTTGSKLVATSYLEAFDMTEDQQIPEGDAERVTYERRSLPAMDGDLKANLKSLRDR</sequence>
<evidence type="ECO:0000313" key="2">
    <source>
        <dbReference type="Proteomes" id="UP001189429"/>
    </source>
</evidence>
<protein>
    <submittedName>
        <fullName evidence="1">Uncharacterized protein</fullName>
    </submittedName>
</protein>
<reference evidence="1" key="1">
    <citation type="submission" date="2023-10" db="EMBL/GenBank/DDBJ databases">
        <authorList>
            <person name="Chen Y."/>
            <person name="Shah S."/>
            <person name="Dougan E. K."/>
            <person name="Thang M."/>
            <person name="Chan C."/>
        </authorList>
    </citation>
    <scope>NUCLEOTIDE SEQUENCE [LARGE SCALE GENOMIC DNA]</scope>
</reference>
<comment type="caution">
    <text evidence="1">The sequence shown here is derived from an EMBL/GenBank/DDBJ whole genome shotgun (WGS) entry which is preliminary data.</text>
</comment>
<proteinExistence type="predicted"/>
<gene>
    <name evidence="1" type="ORF">PCOR1329_LOCUS9866</name>
</gene>
<name>A0ABN9Q912_9DINO</name>